<evidence type="ECO:0000313" key="2">
    <source>
        <dbReference type="Proteomes" id="UP001597180"/>
    </source>
</evidence>
<organism evidence="1 2">
    <name type="scientific">Paenibacillus vulneris</name>
    <dbReference type="NCBI Taxonomy" id="1133364"/>
    <lineage>
        <taxon>Bacteria</taxon>
        <taxon>Bacillati</taxon>
        <taxon>Bacillota</taxon>
        <taxon>Bacilli</taxon>
        <taxon>Bacillales</taxon>
        <taxon>Paenibacillaceae</taxon>
        <taxon>Paenibacillus</taxon>
    </lineage>
</organism>
<gene>
    <name evidence="1" type="ORF">ACFQ4B_20630</name>
</gene>
<dbReference type="Proteomes" id="UP001597180">
    <property type="component" value="Unassembled WGS sequence"/>
</dbReference>
<dbReference type="EMBL" id="JBHTLU010000031">
    <property type="protein sequence ID" value="MFD1222528.1"/>
    <property type="molecule type" value="Genomic_DNA"/>
</dbReference>
<keyword evidence="2" id="KW-1185">Reference proteome</keyword>
<evidence type="ECO:0000313" key="1">
    <source>
        <dbReference type="EMBL" id="MFD1222528.1"/>
    </source>
</evidence>
<dbReference type="RefSeq" id="WP_179135924.1">
    <property type="nucleotide sequence ID" value="NZ_BAABJG010000015.1"/>
</dbReference>
<protein>
    <submittedName>
        <fullName evidence="1">Uncharacterized protein</fullName>
    </submittedName>
</protein>
<accession>A0ABW3UNJ3</accession>
<reference evidence="2" key="1">
    <citation type="journal article" date="2019" name="Int. J. Syst. Evol. Microbiol.">
        <title>The Global Catalogue of Microorganisms (GCM) 10K type strain sequencing project: providing services to taxonomists for standard genome sequencing and annotation.</title>
        <authorList>
            <consortium name="The Broad Institute Genomics Platform"/>
            <consortium name="The Broad Institute Genome Sequencing Center for Infectious Disease"/>
            <person name="Wu L."/>
            <person name="Ma J."/>
        </authorList>
    </citation>
    <scope>NUCLEOTIDE SEQUENCE [LARGE SCALE GENOMIC DNA]</scope>
    <source>
        <strain evidence="2">CCUG 53270</strain>
    </source>
</reference>
<sequence>MDSKEKLFHLLDGLNERDQRAAIEYIQYLAHRSGKKINNEEVINIYGKHYYVVPD</sequence>
<proteinExistence type="predicted"/>
<name>A0ABW3UNJ3_9BACL</name>
<comment type="caution">
    <text evidence="1">The sequence shown here is derived from an EMBL/GenBank/DDBJ whole genome shotgun (WGS) entry which is preliminary data.</text>
</comment>